<keyword evidence="4" id="KW-1185">Reference proteome</keyword>
<protein>
    <submittedName>
        <fullName evidence="3">YciI family protein</fullName>
    </submittedName>
</protein>
<dbReference type="RefSeq" id="WP_377856331.1">
    <property type="nucleotide sequence ID" value="NZ_JBHLZU010000019.1"/>
</dbReference>
<dbReference type="InterPro" id="IPR011008">
    <property type="entry name" value="Dimeric_a/b-barrel"/>
</dbReference>
<sequence>MILIQSNAASLARWERLSDEQRTDFGRGHKKLTEELAASGHLVSSEGLADPKLARHVSLRDGKVMTTDGPYAEAKEHLAGFYVVDCADFDEAVGIAARVPDVRLGGEVEVRPVFDLNQIG</sequence>
<evidence type="ECO:0000256" key="1">
    <source>
        <dbReference type="ARBA" id="ARBA00007689"/>
    </source>
</evidence>
<dbReference type="Gene3D" id="3.30.70.1060">
    <property type="entry name" value="Dimeric alpha+beta barrel"/>
    <property type="match status" value="1"/>
</dbReference>
<comment type="caution">
    <text evidence="3">The sequence shown here is derived from an EMBL/GenBank/DDBJ whole genome shotgun (WGS) entry which is preliminary data.</text>
</comment>
<dbReference type="PANTHER" id="PTHR35174">
    <property type="entry name" value="BLL7171 PROTEIN-RELATED"/>
    <property type="match status" value="1"/>
</dbReference>
<feature type="domain" description="YCII-related" evidence="2">
    <location>
        <begin position="1"/>
        <end position="116"/>
    </location>
</feature>
<name>A0ABV6A1I4_9PSEU</name>
<dbReference type="InterPro" id="IPR005545">
    <property type="entry name" value="YCII"/>
</dbReference>
<gene>
    <name evidence="3" type="ORF">ACFFQA_23930</name>
</gene>
<dbReference type="EMBL" id="JBHLZU010000019">
    <property type="protein sequence ID" value="MFB9906996.1"/>
    <property type="molecule type" value="Genomic_DNA"/>
</dbReference>
<dbReference type="Pfam" id="PF03795">
    <property type="entry name" value="YCII"/>
    <property type="match status" value="1"/>
</dbReference>
<dbReference type="Proteomes" id="UP001589693">
    <property type="component" value="Unassembled WGS sequence"/>
</dbReference>
<accession>A0ABV6A1I4</accession>
<organism evidence="3 4">
    <name type="scientific">Allokutzneria oryzae</name>
    <dbReference type="NCBI Taxonomy" id="1378989"/>
    <lineage>
        <taxon>Bacteria</taxon>
        <taxon>Bacillati</taxon>
        <taxon>Actinomycetota</taxon>
        <taxon>Actinomycetes</taxon>
        <taxon>Pseudonocardiales</taxon>
        <taxon>Pseudonocardiaceae</taxon>
        <taxon>Allokutzneria</taxon>
    </lineage>
</organism>
<evidence type="ECO:0000259" key="2">
    <source>
        <dbReference type="Pfam" id="PF03795"/>
    </source>
</evidence>
<proteinExistence type="inferred from homology"/>
<evidence type="ECO:0000313" key="3">
    <source>
        <dbReference type="EMBL" id="MFB9906996.1"/>
    </source>
</evidence>
<dbReference type="PANTHER" id="PTHR35174:SF3">
    <property type="entry name" value="BLL7171 PROTEIN"/>
    <property type="match status" value="1"/>
</dbReference>
<evidence type="ECO:0000313" key="4">
    <source>
        <dbReference type="Proteomes" id="UP001589693"/>
    </source>
</evidence>
<dbReference type="SUPFAM" id="SSF54909">
    <property type="entry name" value="Dimeric alpha+beta barrel"/>
    <property type="match status" value="1"/>
</dbReference>
<reference evidence="3 4" key="1">
    <citation type="submission" date="2024-09" db="EMBL/GenBank/DDBJ databases">
        <authorList>
            <person name="Sun Q."/>
            <person name="Mori K."/>
        </authorList>
    </citation>
    <scope>NUCLEOTIDE SEQUENCE [LARGE SCALE GENOMIC DNA]</scope>
    <source>
        <strain evidence="3 4">TBRC 7907</strain>
    </source>
</reference>
<comment type="similarity">
    <text evidence="1">Belongs to the YciI family.</text>
</comment>